<comment type="caution">
    <text evidence="8">The sequence shown here is derived from an EMBL/GenBank/DDBJ whole genome shotgun (WGS) entry which is preliminary data.</text>
</comment>
<dbReference type="PROSITE" id="PS00028">
    <property type="entry name" value="ZINC_FINGER_C2H2_1"/>
    <property type="match status" value="10"/>
</dbReference>
<evidence type="ECO:0000259" key="7">
    <source>
        <dbReference type="PROSITE" id="PS50157"/>
    </source>
</evidence>
<feature type="domain" description="C2H2-type" evidence="7">
    <location>
        <begin position="479"/>
        <end position="502"/>
    </location>
</feature>
<dbReference type="SMART" id="SM00355">
    <property type="entry name" value="ZnF_C2H2"/>
    <property type="match status" value="10"/>
</dbReference>
<proteinExistence type="predicted"/>
<keyword evidence="2" id="KW-0677">Repeat</keyword>
<dbReference type="PANTHER" id="PTHR24409">
    <property type="entry name" value="ZINC FINGER PROTEIN 142"/>
    <property type="match status" value="1"/>
</dbReference>
<evidence type="ECO:0000256" key="2">
    <source>
        <dbReference type="ARBA" id="ARBA00022737"/>
    </source>
</evidence>
<feature type="domain" description="C2H2-type" evidence="7">
    <location>
        <begin position="900"/>
        <end position="929"/>
    </location>
</feature>
<feature type="domain" description="C2H2-type" evidence="7">
    <location>
        <begin position="1"/>
        <end position="27"/>
    </location>
</feature>
<organism evidence="8 9">
    <name type="scientific">Portunus trituberculatus</name>
    <name type="common">Swimming crab</name>
    <name type="synonym">Neptunus trituberculatus</name>
    <dbReference type="NCBI Taxonomy" id="210409"/>
    <lineage>
        <taxon>Eukaryota</taxon>
        <taxon>Metazoa</taxon>
        <taxon>Ecdysozoa</taxon>
        <taxon>Arthropoda</taxon>
        <taxon>Crustacea</taxon>
        <taxon>Multicrustacea</taxon>
        <taxon>Malacostraca</taxon>
        <taxon>Eumalacostraca</taxon>
        <taxon>Eucarida</taxon>
        <taxon>Decapoda</taxon>
        <taxon>Pleocyemata</taxon>
        <taxon>Brachyura</taxon>
        <taxon>Eubrachyura</taxon>
        <taxon>Portunoidea</taxon>
        <taxon>Portunidae</taxon>
        <taxon>Portuninae</taxon>
        <taxon>Portunus</taxon>
    </lineage>
</organism>
<dbReference type="EMBL" id="VSRR010009576">
    <property type="protein sequence ID" value="MPC50555.1"/>
    <property type="molecule type" value="Genomic_DNA"/>
</dbReference>
<dbReference type="GO" id="GO:0000981">
    <property type="term" value="F:DNA-binding transcription factor activity, RNA polymerase II-specific"/>
    <property type="evidence" value="ECO:0007669"/>
    <property type="project" value="TreeGrafter"/>
</dbReference>
<evidence type="ECO:0000256" key="3">
    <source>
        <dbReference type="ARBA" id="ARBA00022771"/>
    </source>
</evidence>
<accession>A0A5B7FZ30</accession>
<evidence type="ECO:0000313" key="8">
    <source>
        <dbReference type="EMBL" id="MPC50555.1"/>
    </source>
</evidence>
<evidence type="ECO:0000256" key="5">
    <source>
        <dbReference type="PROSITE-ProRule" id="PRU00042"/>
    </source>
</evidence>
<dbReference type="GO" id="GO:0000977">
    <property type="term" value="F:RNA polymerase II transcription regulatory region sequence-specific DNA binding"/>
    <property type="evidence" value="ECO:0007669"/>
    <property type="project" value="TreeGrafter"/>
</dbReference>
<dbReference type="GO" id="GO:0008270">
    <property type="term" value="F:zinc ion binding"/>
    <property type="evidence" value="ECO:0007669"/>
    <property type="project" value="UniProtKB-KW"/>
</dbReference>
<reference evidence="8 9" key="1">
    <citation type="submission" date="2019-05" db="EMBL/GenBank/DDBJ databases">
        <title>Another draft genome of Portunus trituberculatus and its Hox gene families provides insights of decapod evolution.</title>
        <authorList>
            <person name="Jeong J.-H."/>
            <person name="Song I."/>
            <person name="Kim S."/>
            <person name="Choi T."/>
            <person name="Kim D."/>
            <person name="Ryu S."/>
            <person name="Kim W."/>
        </authorList>
    </citation>
    <scope>NUCLEOTIDE SEQUENCE [LARGE SCALE GENOMIC DNA]</scope>
    <source>
        <tissue evidence="8">Muscle</tissue>
    </source>
</reference>
<keyword evidence="4" id="KW-0862">Zinc</keyword>
<dbReference type="Pfam" id="PF00096">
    <property type="entry name" value="zf-C2H2"/>
    <property type="match status" value="5"/>
</dbReference>
<evidence type="ECO:0000313" key="9">
    <source>
        <dbReference type="Proteomes" id="UP000324222"/>
    </source>
</evidence>
<feature type="domain" description="C2H2-type" evidence="7">
    <location>
        <begin position="423"/>
        <end position="450"/>
    </location>
</feature>
<dbReference type="AlphaFoldDB" id="A0A5B7FZ30"/>
<evidence type="ECO:0000256" key="6">
    <source>
        <dbReference type="SAM" id="MobiDB-lite"/>
    </source>
</evidence>
<dbReference type="SUPFAM" id="SSF57667">
    <property type="entry name" value="beta-beta-alpha zinc fingers"/>
    <property type="match status" value="4"/>
</dbReference>
<dbReference type="OrthoDB" id="6077919at2759"/>
<dbReference type="FunFam" id="3.30.160.60:FF:000038">
    <property type="entry name" value="Zinc finger protein 624"/>
    <property type="match status" value="1"/>
</dbReference>
<evidence type="ECO:0000256" key="4">
    <source>
        <dbReference type="ARBA" id="ARBA00022833"/>
    </source>
</evidence>
<sequence>MCPYCQKTFKTNTNCKKHMKTHRHELAMEAVRAAGSNLQGDNQQALLTTSLYGQQSTPALSEADVSELTGMAGVFQEGDFPLSGELQQQTQHQQQEEQATAQVLPAAFGQGVGEEELTLADLQTGVENSLASGETVIIGSQPPTITTHLNTSSVLLPHSSGGQGTSGSSILLPHSSASSILQDSSTTSILQSTSGSSILLSSPSVQVTQTSVPSHFTQTNAGTTILTIPQSAGGSILTVHQPSVIQGPTREETANVTSVIQSQPSIINQSPASHYSASVSSRQTILDHSQDFNSLGDPGGLEMVNLPPSMINTTSQVLPANLQLEENSEAVITNTTDQANSGQGSEIPSSQLVQLLSSQESIGEVSDITPAGDSPSTTTPRKEPQDSMVSVTKMYKCGECKKMFLKLSHLRSHWRTHTADKVYRCNTCSKEFLTCQSFKEHQQQHLQSSESHQCNVCPEKFQTSAQLLKHIQGEHSSMWQCPVCDKMFTTPEAFQRHIKVHSIDLLNEAFSKSKQDDDGGDGKEKVILTAEEMDTILQQTTEANLSLEEGQGKQEGKSGDGKQQRLAQEDKNLHVLYGKDSASEECNHCGMKFRTSGHRKAHVIKHFKAIPSVATKAPNKLDTINEDDINTEAQAEQTVMEIPNEENLNPVIMMADGTVSLHIHGLNLGSIDPSSLLNIQPMTLDESLLSQLQASGVAMMGAGEGTGDEDAEDSISVNPNVVMTQPQNVRTPNNEGLGESDFEICMVDDNGRLVSEPTVSILEQNQLDQDAVTSFVHNELTLTDIAVPGQDNTVQCTLCSKYFSKVSDWQEHLMSHNIFIKVEQDSDNIEKDMPESVIIPETILEEAPVNSTALHSIQADKNTSGLGIEEIMTPKMEVDNSSNLEIITPKMEVESDNGNLKCSMPNCAKIFRYESSLSQHMITHLKQYSCTRCGVVFGSSTSLQKHIKSHQNENEAKGLQCVFCTEHFNARAALYPHIIDEHLQLALENPLAIEKVGLKINFTSETQREGSMGTSQAGGEELDPLELFPTVNN</sequence>
<dbReference type="PROSITE" id="PS50157">
    <property type="entry name" value="ZINC_FINGER_C2H2_2"/>
    <property type="match status" value="8"/>
</dbReference>
<feature type="domain" description="C2H2-type" evidence="7">
    <location>
        <begin position="794"/>
        <end position="816"/>
    </location>
</feature>
<dbReference type="PANTHER" id="PTHR24409:SF413">
    <property type="entry name" value="DATILOGRAFO, ISOFORM A-RELATED"/>
    <property type="match status" value="1"/>
</dbReference>
<feature type="region of interest" description="Disordered" evidence="6">
    <location>
        <begin position="363"/>
        <end position="387"/>
    </location>
</feature>
<keyword evidence="3 5" id="KW-0863">Zinc-finger</keyword>
<protein>
    <submittedName>
        <fullName evidence="8">Transcription factor E4F1</fullName>
    </submittedName>
</protein>
<dbReference type="Proteomes" id="UP000324222">
    <property type="component" value="Unassembled WGS sequence"/>
</dbReference>
<keyword evidence="1" id="KW-0479">Metal-binding</keyword>
<dbReference type="GO" id="GO:0005634">
    <property type="term" value="C:nucleus"/>
    <property type="evidence" value="ECO:0007669"/>
    <property type="project" value="TreeGrafter"/>
</dbReference>
<name>A0A5B7FZ30_PORTR</name>
<feature type="domain" description="C2H2-type" evidence="7">
    <location>
        <begin position="452"/>
        <end position="480"/>
    </location>
</feature>
<feature type="domain" description="C2H2-type" evidence="7">
    <location>
        <begin position="928"/>
        <end position="955"/>
    </location>
</feature>
<dbReference type="InterPro" id="IPR013087">
    <property type="entry name" value="Znf_C2H2_type"/>
</dbReference>
<dbReference type="InterPro" id="IPR036236">
    <property type="entry name" value="Znf_C2H2_sf"/>
</dbReference>
<keyword evidence="9" id="KW-1185">Reference proteome</keyword>
<evidence type="ECO:0000256" key="1">
    <source>
        <dbReference type="ARBA" id="ARBA00022723"/>
    </source>
</evidence>
<dbReference type="Gene3D" id="3.30.160.60">
    <property type="entry name" value="Classic Zinc Finger"/>
    <property type="match status" value="4"/>
</dbReference>
<gene>
    <name evidence="8" type="primary">e4f1</name>
    <name evidence="8" type="ORF">E2C01_044385</name>
</gene>
<feature type="domain" description="C2H2-type" evidence="7">
    <location>
        <begin position="395"/>
        <end position="422"/>
    </location>
</feature>